<dbReference type="AlphaFoldDB" id="A0A0F9H359"/>
<accession>A0A0F9H359</accession>
<evidence type="ECO:0000313" key="1">
    <source>
        <dbReference type="EMBL" id="KKM05499.1"/>
    </source>
</evidence>
<name>A0A0F9H359_9ZZZZ</name>
<feature type="non-terminal residue" evidence="1">
    <location>
        <position position="51"/>
    </location>
</feature>
<dbReference type="EMBL" id="LAZR01016207">
    <property type="protein sequence ID" value="KKM05499.1"/>
    <property type="molecule type" value="Genomic_DNA"/>
</dbReference>
<comment type="caution">
    <text evidence="1">The sequence shown here is derived from an EMBL/GenBank/DDBJ whole genome shotgun (WGS) entry which is preliminary data.</text>
</comment>
<sequence>MEDVLSVAKMINEMIAGIGMERRRLDDLARHKARTESDYQRTVTTTMAALR</sequence>
<organism evidence="1">
    <name type="scientific">marine sediment metagenome</name>
    <dbReference type="NCBI Taxonomy" id="412755"/>
    <lineage>
        <taxon>unclassified sequences</taxon>
        <taxon>metagenomes</taxon>
        <taxon>ecological metagenomes</taxon>
    </lineage>
</organism>
<proteinExistence type="predicted"/>
<protein>
    <submittedName>
        <fullName evidence="1">Uncharacterized protein</fullName>
    </submittedName>
</protein>
<gene>
    <name evidence="1" type="ORF">LCGC14_1753590</name>
</gene>
<reference evidence="1" key="1">
    <citation type="journal article" date="2015" name="Nature">
        <title>Complex archaea that bridge the gap between prokaryotes and eukaryotes.</title>
        <authorList>
            <person name="Spang A."/>
            <person name="Saw J.H."/>
            <person name="Jorgensen S.L."/>
            <person name="Zaremba-Niedzwiedzka K."/>
            <person name="Martijn J."/>
            <person name="Lind A.E."/>
            <person name="van Eijk R."/>
            <person name="Schleper C."/>
            <person name="Guy L."/>
            <person name="Ettema T.J."/>
        </authorList>
    </citation>
    <scope>NUCLEOTIDE SEQUENCE</scope>
</reference>